<proteinExistence type="predicted"/>
<accession>A0A3R9CJA0</accession>
<name>A0A3R9CJA0_9BURK</name>
<dbReference type="EMBL" id="RKIO01000004">
    <property type="protein sequence ID" value="RSC02497.1"/>
    <property type="molecule type" value="Genomic_DNA"/>
</dbReference>
<sequence length="139" mass="15377">MPPSAARGRAAWNSRSTDCERCSRFRWAAVGLINEHPENLLQLPRASASILGGICIDRLEQANECNEEGIGDGRLTRMLAQISAITENALDEFDLVSGKFVIAHGRWHNGENTVGQRRRKTDVRRAITHADLVKRTSAA</sequence>
<reference evidence="2" key="1">
    <citation type="submission" date="2018-11" db="EMBL/GenBank/DDBJ databases">
        <title>FDA dAtabase for Regulatory Grade micrObial Sequences (FDA-ARGOS): Supporting development and validation of Infectious Disease Dx tests.</title>
        <authorList>
            <person name="Goldberg B."/>
            <person name="Campos J."/>
            <person name="Tallon L."/>
            <person name="Sadzewicz L."/>
            <person name="Zhao X."/>
            <person name="Vavikolanu K."/>
            <person name="Mehta A."/>
            <person name="Aluvathingal J."/>
            <person name="Nadendla S."/>
            <person name="Geyer C."/>
            <person name="Nandy P."/>
            <person name="Yan Y."/>
            <person name="Sichtig H."/>
        </authorList>
    </citation>
    <scope>NUCLEOTIDE SEQUENCE [LARGE SCALE GENOMIC DNA]</scope>
    <source>
        <strain evidence="2">FDAARGOS_544</strain>
    </source>
</reference>
<evidence type="ECO:0000313" key="1">
    <source>
        <dbReference type="EMBL" id="RSC02497.1"/>
    </source>
</evidence>
<protein>
    <submittedName>
        <fullName evidence="1">Uncharacterized protein</fullName>
    </submittedName>
</protein>
<gene>
    <name evidence="1" type="ORF">EGT41_23980</name>
</gene>
<dbReference type="Proteomes" id="UP000272140">
    <property type="component" value="Unassembled WGS sequence"/>
</dbReference>
<organism evidence="1 2">
    <name type="scientific">Burkholderia cenocepacia</name>
    <dbReference type="NCBI Taxonomy" id="95486"/>
    <lineage>
        <taxon>Bacteria</taxon>
        <taxon>Pseudomonadati</taxon>
        <taxon>Pseudomonadota</taxon>
        <taxon>Betaproteobacteria</taxon>
        <taxon>Burkholderiales</taxon>
        <taxon>Burkholderiaceae</taxon>
        <taxon>Burkholderia</taxon>
        <taxon>Burkholderia cepacia complex</taxon>
    </lineage>
</organism>
<dbReference type="AlphaFoldDB" id="A0A3R9CJA0"/>
<evidence type="ECO:0000313" key="2">
    <source>
        <dbReference type="Proteomes" id="UP000272140"/>
    </source>
</evidence>
<comment type="caution">
    <text evidence="1">The sequence shown here is derived from an EMBL/GenBank/DDBJ whole genome shotgun (WGS) entry which is preliminary data.</text>
</comment>